<dbReference type="AlphaFoldDB" id="A0A0M6XUV5"/>
<feature type="transmembrane region" description="Helical" evidence="1">
    <location>
        <begin position="12"/>
        <end position="32"/>
    </location>
</feature>
<sequence length="57" mass="6001">MAHSASHRRPRGINFLLGGTVVTVGVLLYTMFGGPLDFSMGGAPSVRIDQAETVVGR</sequence>
<protein>
    <submittedName>
        <fullName evidence="2">Uncharacterized protein</fullName>
    </submittedName>
</protein>
<gene>
    <name evidence="2" type="ORF">JAN5088_02845</name>
</gene>
<keyword evidence="3" id="KW-1185">Reference proteome</keyword>
<evidence type="ECO:0000313" key="2">
    <source>
        <dbReference type="EMBL" id="CTQ34053.1"/>
    </source>
</evidence>
<accession>A0A0M6XUV5</accession>
<dbReference type="EMBL" id="CXPG01000021">
    <property type="protein sequence ID" value="CTQ34053.1"/>
    <property type="molecule type" value="Genomic_DNA"/>
</dbReference>
<keyword evidence="1" id="KW-1133">Transmembrane helix</keyword>
<keyword evidence="1" id="KW-0812">Transmembrane</keyword>
<organism evidence="2 3">
    <name type="scientific">Jannaschia rubra</name>
    <dbReference type="NCBI Taxonomy" id="282197"/>
    <lineage>
        <taxon>Bacteria</taxon>
        <taxon>Pseudomonadati</taxon>
        <taxon>Pseudomonadota</taxon>
        <taxon>Alphaproteobacteria</taxon>
        <taxon>Rhodobacterales</taxon>
        <taxon>Roseobacteraceae</taxon>
        <taxon>Jannaschia</taxon>
    </lineage>
</organism>
<name>A0A0M6XUV5_9RHOB</name>
<dbReference type="RefSeq" id="WP_158448490.1">
    <property type="nucleotide sequence ID" value="NZ_CANMUL010000002.1"/>
</dbReference>
<reference evidence="2 3" key="1">
    <citation type="submission" date="2015-07" db="EMBL/GenBank/DDBJ databases">
        <authorList>
            <person name="Noorani M."/>
        </authorList>
    </citation>
    <scope>NUCLEOTIDE SEQUENCE [LARGE SCALE GENOMIC DNA]</scope>
    <source>
        <strain evidence="2 3">CECT 5088</strain>
    </source>
</reference>
<keyword evidence="1" id="KW-0472">Membrane</keyword>
<proteinExistence type="predicted"/>
<evidence type="ECO:0000313" key="3">
    <source>
        <dbReference type="Proteomes" id="UP000048908"/>
    </source>
</evidence>
<dbReference type="Proteomes" id="UP000048908">
    <property type="component" value="Unassembled WGS sequence"/>
</dbReference>
<evidence type="ECO:0000256" key="1">
    <source>
        <dbReference type="SAM" id="Phobius"/>
    </source>
</evidence>